<dbReference type="Proteomes" id="UP001179280">
    <property type="component" value="Unassembled WGS sequence"/>
</dbReference>
<feature type="transmembrane region" description="Helical" evidence="7">
    <location>
        <begin position="207"/>
        <end position="224"/>
    </location>
</feature>
<feature type="transmembrane region" description="Helical" evidence="7">
    <location>
        <begin position="264"/>
        <end position="281"/>
    </location>
</feature>
<evidence type="ECO:0000256" key="6">
    <source>
        <dbReference type="ARBA" id="ARBA00023136"/>
    </source>
</evidence>
<comment type="caution">
    <text evidence="9">The sequence shown here is derived from an EMBL/GenBank/DDBJ whole genome shotgun (WGS) entry which is preliminary data.</text>
</comment>
<evidence type="ECO:0000259" key="8">
    <source>
        <dbReference type="PROSITE" id="PS50850"/>
    </source>
</evidence>
<feature type="transmembrane region" description="Helical" evidence="7">
    <location>
        <begin position="231"/>
        <end position="252"/>
    </location>
</feature>
<dbReference type="Gene3D" id="1.20.1250.20">
    <property type="entry name" value="MFS general substrate transporter like domains"/>
    <property type="match status" value="1"/>
</dbReference>
<accession>A0ABS2SNG6</accession>
<feature type="transmembrane region" description="Helical" evidence="7">
    <location>
        <begin position="79"/>
        <end position="97"/>
    </location>
</feature>
<dbReference type="InterPro" id="IPR011701">
    <property type="entry name" value="MFS"/>
</dbReference>
<evidence type="ECO:0000256" key="1">
    <source>
        <dbReference type="ARBA" id="ARBA00004651"/>
    </source>
</evidence>
<keyword evidence="10" id="KW-1185">Reference proteome</keyword>
<reference evidence="9" key="1">
    <citation type="submission" date="2021-01" db="EMBL/GenBank/DDBJ databases">
        <title>Genomic Encyclopedia of Type Strains, Phase IV (KMG-IV): sequencing the most valuable type-strain genomes for metagenomic binning, comparative biology and taxonomic classification.</title>
        <authorList>
            <person name="Goeker M."/>
        </authorList>
    </citation>
    <scope>NUCLEOTIDE SEQUENCE</scope>
    <source>
        <strain evidence="9">DSM 21943</strain>
    </source>
</reference>
<evidence type="ECO:0000256" key="4">
    <source>
        <dbReference type="ARBA" id="ARBA00022692"/>
    </source>
</evidence>
<dbReference type="PANTHER" id="PTHR23513:SF6">
    <property type="entry name" value="MAJOR FACILITATOR SUPERFAMILY ASSOCIATED DOMAIN-CONTAINING PROTEIN"/>
    <property type="match status" value="1"/>
</dbReference>
<evidence type="ECO:0000313" key="10">
    <source>
        <dbReference type="Proteomes" id="UP001179280"/>
    </source>
</evidence>
<dbReference type="Pfam" id="PF07690">
    <property type="entry name" value="MFS_1"/>
    <property type="match status" value="1"/>
</dbReference>
<evidence type="ECO:0000256" key="7">
    <source>
        <dbReference type="SAM" id="Phobius"/>
    </source>
</evidence>
<dbReference type="EMBL" id="JAFBCV010000001">
    <property type="protein sequence ID" value="MBM7837055.1"/>
    <property type="molecule type" value="Genomic_DNA"/>
</dbReference>
<dbReference type="RefSeq" id="WP_204463828.1">
    <property type="nucleotide sequence ID" value="NZ_JAFBCV010000001.1"/>
</dbReference>
<evidence type="ECO:0000256" key="2">
    <source>
        <dbReference type="ARBA" id="ARBA00022448"/>
    </source>
</evidence>
<name>A0ABS2SNG6_9BACI</name>
<feature type="transmembrane region" description="Helical" evidence="7">
    <location>
        <begin position="378"/>
        <end position="397"/>
    </location>
</feature>
<feature type="transmembrane region" description="Helical" evidence="7">
    <location>
        <begin position="46"/>
        <end position="67"/>
    </location>
</feature>
<evidence type="ECO:0000313" key="9">
    <source>
        <dbReference type="EMBL" id="MBM7837055.1"/>
    </source>
</evidence>
<organism evidence="9 10">
    <name type="scientific">Shouchella xiaoxiensis</name>
    <dbReference type="NCBI Taxonomy" id="766895"/>
    <lineage>
        <taxon>Bacteria</taxon>
        <taxon>Bacillati</taxon>
        <taxon>Bacillota</taxon>
        <taxon>Bacilli</taxon>
        <taxon>Bacillales</taxon>
        <taxon>Bacillaceae</taxon>
        <taxon>Shouchella</taxon>
    </lineage>
</organism>
<dbReference type="InterPro" id="IPR020846">
    <property type="entry name" value="MFS_dom"/>
</dbReference>
<sequence length="421" mass="45540">MKLKIQPFMFERNFILLMTGVFINGLGSGIYLIAGMLLVLNLSGSVLYSGFAVFAITSAGVLSFMIAPLANYFKYKNGLVYSNLIKALILFTIPLLHNTVGLHVWYVIGLLFIVALFTQFTYPIESTILPIIVGKENVLSANAFMQTIREAMDIAFIAGAGILITFTGTVPAISITAVCLILVTIFYSFFNFPQPDLAKDSSKTISAAVQSYIFDLKAGFTYIGNSLIPKMIFSIVFINLAMVIMTTNMPAFTLSKGNGVEATYGFYLAAMSIGILIGTLLTSKLKHVNFGKLIIFVFFGTGVMWIGTAILPLVFSIVLFSIGAISIGVLNILVFSSIQSQVETAFIGRVITLMTSAAALGMPVGALLGGFLGDLFAPHIPVLICGVSMIVFSLYWLSSSVLRKLPKIEDVNLFMGKKVQA</sequence>
<feature type="transmembrane region" description="Helical" evidence="7">
    <location>
        <begin position="103"/>
        <end position="122"/>
    </location>
</feature>
<dbReference type="InterPro" id="IPR036259">
    <property type="entry name" value="MFS_trans_sf"/>
</dbReference>
<proteinExistence type="predicted"/>
<comment type="subcellular location">
    <subcellularLocation>
        <location evidence="1">Cell membrane</location>
        <topology evidence="1">Multi-pass membrane protein</topology>
    </subcellularLocation>
</comment>
<gene>
    <name evidence="9" type="ORF">JOC54_000286</name>
</gene>
<dbReference type="SUPFAM" id="SSF103473">
    <property type="entry name" value="MFS general substrate transporter"/>
    <property type="match status" value="1"/>
</dbReference>
<keyword evidence="5 7" id="KW-1133">Transmembrane helix</keyword>
<keyword evidence="2" id="KW-0813">Transport</keyword>
<evidence type="ECO:0000256" key="3">
    <source>
        <dbReference type="ARBA" id="ARBA00022475"/>
    </source>
</evidence>
<keyword evidence="6 7" id="KW-0472">Membrane</keyword>
<keyword evidence="4 7" id="KW-0812">Transmembrane</keyword>
<dbReference type="PROSITE" id="PS50850">
    <property type="entry name" value="MFS"/>
    <property type="match status" value="1"/>
</dbReference>
<feature type="transmembrane region" description="Helical" evidence="7">
    <location>
        <begin position="350"/>
        <end position="372"/>
    </location>
</feature>
<evidence type="ECO:0000256" key="5">
    <source>
        <dbReference type="ARBA" id="ARBA00022989"/>
    </source>
</evidence>
<keyword evidence="3" id="KW-1003">Cell membrane</keyword>
<feature type="transmembrane region" description="Helical" evidence="7">
    <location>
        <begin position="154"/>
        <end position="187"/>
    </location>
</feature>
<dbReference type="PANTHER" id="PTHR23513">
    <property type="entry name" value="INTEGRAL MEMBRANE EFFLUX PROTEIN-RELATED"/>
    <property type="match status" value="1"/>
</dbReference>
<feature type="transmembrane region" description="Helical" evidence="7">
    <location>
        <begin position="14"/>
        <end position="40"/>
    </location>
</feature>
<feature type="transmembrane region" description="Helical" evidence="7">
    <location>
        <begin position="317"/>
        <end position="338"/>
    </location>
</feature>
<protein>
    <submittedName>
        <fullName evidence="9">MFS family permease</fullName>
    </submittedName>
</protein>
<feature type="domain" description="Major facilitator superfamily (MFS) profile" evidence="8">
    <location>
        <begin position="309"/>
        <end position="421"/>
    </location>
</feature>
<dbReference type="CDD" id="cd06173">
    <property type="entry name" value="MFS_MefA_like"/>
    <property type="match status" value="1"/>
</dbReference>
<feature type="transmembrane region" description="Helical" evidence="7">
    <location>
        <begin position="293"/>
        <end position="311"/>
    </location>
</feature>